<keyword evidence="10" id="KW-0378">Hydrolase</keyword>
<dbReference type="EMBL" id="AMSQ01000012">
    <property type="protein sequence ID" value="EKU47149.1"/>
    <property type="molecule type" value="Genomic_DNA"/>
</dbReference>
<dbReference type="GO" id="GO:0050334">
    <property type="term" value="F:thiaminase activity"/>
    <property type="evidence" value="ECO:0007669"/>
    <property type="project" value="UniProtKB-EC"/>
</dbReference>
<dbReference type="UniPathway" id="UPA00060"/>
<evidence type="ECO:0000256" key="3">
    <source>
        <dbReference type="ARBA" id="ARBA00010264"/>
    </source>
</evidence>
<evidence type="ECO:0000256" key="5">
    <source>
        <dbReference type="ARBA" id="ARBA00012684"/>
    </source>
</evidence>
<dbReference type="InterPro" id="IPR050967">
    <property type="entry name" value="Thiamine_Salvage_TenA"/>
</dbReference>
<dbReference type="OrthoDB" id="34166at2"/>
<dbReference type="GO" id="GO:0009229">
    <property type="term" value="P:thiamine diphosphate biosynthetic process"/>
    <property type="evidence" value="ECO:0007669"/>
    <property type="project" value="UniProtKB-UniPathway"/>
</dbReference>
<dbReference type="eggNOG" id="COG0819">
    <property type="taxonomic scope" value="Bacteria"/>
</dbReference>
<dbReference type="SUPFAM" id="SSF48613">
    <property type="entry name" value="Heme oxygenase-like"/>
    <property type="match status" value="1"/>
</dbReference>
<evidence type="ECO:0000256" key="9">
    <source>
        <dbReference type="ARBA" id="ARBA00048337"/>
    </source>
</evidence>
<dbReference type="InterPro" id="IPR027574">
    <property type="entry name" value="Thiaminase_II"/>
</dbReference>
<evidence type="ECO:0000259" key="11">
    <source>
        <dbReference type="Pfam" id="PF03070"/>
    </source>
</evidence>
<organism evidence="12 13">
    <name type="scientific">Staphylococcus massiliensis S46</name>
    <dbReference type="NCBI Taxonomy" id="1229783"/>
    <lineage>
        <taxon>Bacteria</taxon>
        <taxon>Bacillati</taxon>
        <taxon>Bacillota</taxon>
        <taxon>Bacilli</taxon>
        <taxon>Bacillales</taxon>
        <taxon>Staphylococcaceae</taxon>
        <taxon>Staphylococcus</taxon>
    </lineage>
</organism>
<keyword evidence="13" id="KW-1185">Reference proteome</keyword>
<evidence type="ECO:0000256" key="7">
    <source>
        <dbReference type="ARBA" id="ARBA00022977"/>
    </source>
</evidence>
<dbReference type="AlphaFoldDB" id="K9AIM1"/>
<accession>K9AIM1</accession>
<gene>
    <name evidence="12" type="ORF">C273_07912</name>
</gene>
<comment type="catalytic activity">
    <reaction evidence="9 10">
        <text>thiamine + H2O = 5-(2-hydroxyethyl)-4-methylthiazole + 4-amino-5-hydroxymethyl-2-methylpyrimidine + H(+)</text>
        <dbReference type="Rhea" id="RHEA:17509"/>
        <dbReference type="ChEBI" id="CHEBI:15377"/>
        <dbReference type="ChEBI" id="CHEBI:15378"/>
        <dbReference type="ChEBI" id="CHEBI:16892"/>
        <dbReference type="ChEBI" id="CHEBI:17957"/>
        <dbReference type="ChEBI" id="CHEBI:18385"/>
        <dbReference type="EC" id="3.5.99.2"/>
    </reaction>
</comment>
<feature type="domain" description="Thiaminase-2/PQQC" evidence="11">
    <location>
        <begin position="10"/>
        <end position="217"/>
    </location>
</feature>
<dbReference type="PANTHER" id="PTHR43198">
    <property type="entry name" value="BIFUNCTIONAL TH2 PROTEIN"/>
    <property type="match status" value="1"/>
</dbReference>
<dbReference type="GO" id="GO:0009228">
    <property type="term" value="P:thiamine biosynthetic process"/>
    <property type="evidence" value="ECO:0007669"/>
    <property type="project" value="UniProtKB-KW"/>
</dbReference>
<dbReference type="STRING" id="1229783.C273_07912"/>
<reference evidence="12 13" key="1">
    <citation type="journal article" date="2013" name="Genome Announc.">
        <title>Genome Sequence of Staphylococcus massiliensis Strain S46, Isolated from the Surface of Healthy Human Skin.</title>
        <authorList>
            <person name="Srivastav R."/>
            <person name="Singh A."/>
            <person name="Jangir P.K."/>
            <person name="Kumari C."/>
            <person name="Muduli S."/>
            <person name="Sharma R."/>
        </authorList>
    </citation>
    <scope>NUCLEOTIDE SEQUENCE [LARGE SCALE GENOMIC DNA]</scope>
    <source>
        <strain evidence="12 13">S46</strain>
    </source>
</reference>
<dbReference type="Proteomes" id="UP000009885">
    <property type="component" value="Unassembled WGS sequence"/>
</dbReference>
<dbReference type="NCBIfam" id="TIGR04306">
    <property type="entry name" value="salvage_TenA"/>
    <property type="match status" value="1"/>
</dbReference>
<evidence type="ECO:0000313" key="12">
    <source>
        <dbReference type="EMBL" id="EKU47149.1"/>
    </source>
</evidence>
<dbReference type="InterPro" id="IPR004305">
    <property type="entry name" value="Thiaminase-2/PQQC"/>
</dbReference>
<comment type="similarity">
    <text evidence="3 10">Belongs to the TenA family.</text>
</comment>
<sequence>MSFAKELKEKAEPIVEAIYKDPFIQKMIEGELDKEAVKHYLQADSRYLNEFAKIYALLIPKVDSKEEIQFLTEQINFASSGEVDAHITLAEYVGESYESIIEKGEWFPTADHYIKHMYYNAYAFDNVAYTITAMAPCPYVYQQVGKRAMKDHQFSDDNPFKKWFEFYDTEMDPLIEQIDSWLDERTQNMTDEEKQVLEKNFLQSANHERRFFNMAYNKEEWNYGG</sequence>
<name>K9AIM1_9STAP</name>
<dbReference type="PANTHER" id="PTHR43198:SF2">
    <property type="entry name" value="SI:CH1073-67J19.1-RELATED"/>
    <property type="match status" value="1"/>
</dbReference>
<dbReference type="PATRIC" id="fig|1229783.3.peg.1595"/>
<evidence type="ECO:0000256" key="6">
    <source>
        <dbReference type="ARBA" id="ARBA00013647"/>
    </source>
</evidence>
<evidence type="ECO:0000256" key="1">
    <source>
        <dbReference type="ARBA" id="ARBA00001881"/>
    </source>
</evidence>
<dbReference type="RefSeq" id="WP_009383913.1">
    <property type="nucleotide sequence ID" value="NZ_AMSQ01000012.1"/>
</dbReference>
<evidence type="ECO:0000256" key="10">
    <source>
        <dbReference type="RuleBase" id="RU363093"/>
    </source>
</evidence>
<dbReference type="CDD" id="cd19360">
    <property type="entry name" value="TenA_C_SaTenA-like"/>
    <property type="match status" value="1"/>
</dbReference>
<keyword evidence="7 10" id="KW-0784">Thiamine biosynthesis</keyword>
<dbReference type="InterPro" id="IPR016084">
    <property type="entry name" value="Haem_Oase-like_multi-hlx"/>
</dbReference>
<comment type="subunit">
    <text evidence="4">Homotetramer.</text>
</comment>
<dbReference type="EC" id="3.5.99.2" evidence="5 10"/>
<dbReference type="Pfam" id="PF03070">
    <property type="entry name" value="TENA_THI-4"/>
    <property type="match status" value="1"/>
</dbReference>
<evidence type="ECO:0000313" key="13">
    <source>
        <dbReference type="Proteomes" id="UP000009885"/>
    </source>
</evidence>
<protein>
    <recommendedName>
        <fullName evidence="6 10">Aminopyrimidine aminohydrolase</fullName>
        <ecNumber evidence="5 10">3.5.99.2</ecNumber>
    </recommendedName>
</protein>
<comment type="pathway">
    <text evidence="2 10">Cofactor biosynthesis; thiamine diphosphate biosynthesis.</text>
</comment>
<comment type="function">
    <text evidence="8">Catalyzes an amino-pyrimidine hydrolysis reaction at the C5' of the pyrimidine moiety of thiamine compounds, a reaction that is part of a thiamine salvage pathway. Thus, catalyzes the conversion of 4-amino-5-aminomethyl-2-methylpyrimidine to 4-amino-5-hydroxymethyl-2-methylpyrimidine (HMP). Is also able to catalyze the hydrolytic cleavage of thiamine; however, this thiaminase activity may not be physiologically relevant. Therefore, is probably involved in the regeneration of the thiamine pyrimidine from thiamine degraded products present in the environment, rather than in thiamine degradation.</text>
</comment>
<evidence type="ECO:0000256" key="2">
    <source>
        <dbReference type="ARBA" id="ARBA00004948"/>
    </source>
</evidence>
<comment type="caution">
    <text evidence="12">The sequence shown here is derived from an EMBL/GenBank/DDBJ whole genome shotgun (WGS) entry which is preliminary data.</text>
</comment>
<dbReference type="Gene3D" id="1.20.910.10">
    <property type="entry name" value="Heme oxygenase-like"/>
    <property type="match status" value="1"/>
</dbReference>
<evidence type="ECO:0000256" key="4">
    <source>
        <dbReference type="ARBA" id="ARBA00011881"/>
    </source>
</evidence>
<dbReference type="GO" id="GO:0005829">
    <property type="term" value="C:cytosol"/>
    <property type="evidence" value="ECO:0007669"/>
    <property type="project" value="TreeGrafter"/>
</dbReference>
<evidence type="ECO:0000256" key="8">
    <source>
        <dbReference type="ARBA" id="ARBA00045954"/>
    </source>
</evidence>
<comment type="catalytic activity">
    <reaction evidence="1 10">
        <text>4-amino-5-aminomethyl-2-methylpyrimidine + H2O = 4-amino-5-hydroxymethyl-2-methylpyrimidine + NH4(+)</text>
        <dbReference type="Rhea" id="RHEA:31799"/>
        <dbReference type="ChEBI" id="CHEBI:15377"/>
        <dbReference type="ChEBI" id="CHEBI:16892"/>
        <dbReference type="ChEBI" id="CHEBI:28938"/>
        <dbReference type="ChEBI" id="CHEBI:63416"/>
        <dbReference type="EC" id="3.5.99.2"/>
    </reaction>
</comment>
<proteinExistence type="inferred from homology"/>